<dbReference type="GO" id="GO:0030313">
    <property type="term" value="C:cell envelope"/>
    <property type="evidence" value="ECO:0007669"/>
    <property type="project" value="UniProtKB-SubCell"/>
</dbReference>
<feature type="domain" description="LysM" evidence="10">
    <location>
        <begin position="99"/>
        <end position="147"/>
    </location>
</feature>
<dbReference type="Pfam" id="PF01551">
    <property type="entry name" value="Peptidase_M23"/>
    <property type="match status" value="1"/>
</dbReference>
<keyword evidence="9" id="KW-1133">Transmembrane helix</keyword>
<keyword evidence="9" id="KW-0812">Transmembrane</keyword>
<proteinExistence type="predicted"/>
<dbReference type="Gene3D" id="2.70.70.10">
    <property type="entry name" value="Glucose Permease (Domain IIA)"/>
    <property type="match status" value="1"/>
</dbReference>
<dbReference type="GO" id="GO:0004222">
    <property type="term" value="F:metalloendopeptidase activity"/>
    <property type="evidence" value="ECO:0007669"/>
    <property type="project" value="TreeGrafter"/>
</dbReference>
<dbReference type="CDD" id="cd12797">
    <property type="entry name" value="M23_peptidase"/>
    <property type="match status" value="1"/>
</dbReference>
<keyword evidence="6" id="KW-0862">Zinc</keyword>
<evidence type="ECO:0000256" key="8">
    <source>
        <dbReference type="SAM" id="MobiDB-lite"/>
    </source>
</evidence>
<keyword evidence="3" id="KW-0645">Protease</keyword>
<feature type="region of interest" description="Disordered" evidence="8">
    <location>
        <begin position="15"/>
        <end position="35"/>
    </location>
</feature>
<dbReference type="InterPro" id="IPR016047">
    <property type="entry name" value="M23ase_b-sheet_dom"/>
</dbReference>
<dbReference type="EMBL" id="SMAP01000009">
    <property type="protein sequence ID" value="TCT21584.1"/>
    <property type="molecule type" value="Genomic_DNA"/>
</dbReference>
<evidence type="ECO:0000256" key="4">
    <source>
        <dbReference type="ARBA" id="ARBA00022723"/>
    </source>
</evidence>
<feature type="transmembrane region" description="Helical" evidence="9">
    <location>
        <begin position="42"/>
        <end position="62"/>
    </location>
</feature>
<evidence type="ECO:0000256" key="3">
    <source>
        <dbReference type="ARBA" id="ARBA00022670"/>
    </source>
</evidence>
<comment type="subcellular location">
    <subcellularLocation>
        <location evidence="2">Cell envelope</location>
    </subcellularLocation>
</comment>
<evidence type="ECO:0000313" key="11">
    <source>
        <dbReference type="EMBL" id="TCT21584.1"/>
    </source>
</evidence>
<evidence type="ECO:0000256" key="9">
    <source>
        <dbReference type="SAM" id="Phobius"/>
    </source>
</evidence>
<dbReference type="RefSeq" id="WP_114960697.1">
    <property type="nucleotide sequence ID" value="NZ_MSZW01000003.1"/>
</dbReference>
<comment type="caution">
    <text evidence="11">The sequence shown here is derived from an EMBL/GenBank/DDBJ whole genome shotgun (WGS) entry which is preliminary data.</text>
</comment>
<dbReference type="PANTHER" id="PTHR21666">
    <property type="entry name" value="PEPTIDASE-RELATED"/>
    <property type="match status" value="1"/>
</dbReference>
<comment type="cofactor">
    <cofactor evidence="1">
        <name>Zn(2+)</name>
        <dbReference type="ChEBI" id="CHEBI:29105"/>
    </cofactor>
</comment>
<evidence type="ECO:0000259" key="10">
    <source>
        <dbReference type="PROSITE" id="PS51782"/>
    </source>
</evidence>
<feature type="compositionally biased region" description="Basic and acidic residues" evidence="8">
    <location>
        <begin position="15"/>
        <end position="26"/>
    </location>
</feature>
<sequence length="490" mass="53185">MTDSNHDAVLQGNLERARVNADRRPDPAAPHPFKGRWSRRQWAHASVLTTIGVLLAAIVPGFSSVLDTHNGPQLQKMTLQLTLPKLSRRASKATDDHWQTVTLKPGQTLSGVFEELGIPYDQLARVMQHPKIKPTLRRLRPGTELSFNLPADGSVRAMRLEPGPGIGELPIELEFDGDALRERAVPVEITTRTVVLTGEVGKSLFASARKLGLGSAQINQLTDEMFKYDIDFDSDLSENDRFSVVVDQTWKNGVLVNTGPVLAATFTVDGKVKSAFRFMRDGKPEYFTPDGRSLKRPFIRMPIPYARLTSGFGGRNHPILGAFRMHKGVDYAAATGTPIQAAGDARVAFVGQQGGYGNVVILDHGGGKTTLYGHMSRFAKIHVGQRIAQGTVIGYVGSTGLATGPHLHYEFRVNGVHMNPLKMTLPPPAPLSGADLVAFKSETHRALEKIHEVEDVVFQLDDGSRVASTAPAAKATAKTTGKSAGKRSRG</sequence>
<keyword evidence="9" id="KW-0472">Membrane</keyword>
<dbReference type="InterPro" id="IPR018392">
    <property type="entry name" value="LysM"/>
</dbReference>
<feature type="region of interest" description="Disordered" evidence="8">
    <location>
        <begin position="467"/>
        <end position="490"/>
    </location>
</feature>
<evidence type="ECO:0000256" key="7">
    <source>
        <dbReference type="ARBA" id="ARBA00023049"/>
    </source>
</evidence>
<evidence type="ECO:0000256" key="1">
    <source>
        <dbReference type="ARBA" id="ARBA00001947"/>
    </source>
</evidence>
<keyword evidence="12" id="KW-1185">Reference proteome</keyword>
<organism evidence="11 12">
    <name type="scientific">Thermomonas haemolytica</name>
    <dbReference type="NCBI Taxonomy" id="141949"/>
    <lineage>
        <taxon>Bacteria</taxon>
        <taxon>Pseudomonadati</taxon>
        <taxon>Pseudomonadota</taxon>
        <taxon>Gammaproteobacteria</taxon>
        <taxon>Lysobacterales</taxon>
        <taxon>Lysobacteraceae</taxon>
        <taxon>Thermomonas</taxon>
    </lineage>
</organism>
<dbReference type="InterPro" id="IPR045834">
    <property type="entry name" value="Csd3_N2"/>
</dbReference>
<dbReference type="Gene3D" id="3.10.450.350">
    <property type="match status" value="2"/>
</dbReference>
<dbReference type="InterPro" id="IPR011055">
    <property type="entry name" value="Dup_hybrid_motif"/>
</dbReference>
<evidence type="ECO:0000313" key="12">
    <source>
        <dbReference type="Proteomes" id="UP000295414"/>
    </source>
</evidence>
<evidence type="ECO:0000256" key="6">
    <source>
        <dbReference type="ARBA" id="ARBA00022833"/>
    </source>
</evidence>
<keyword evidence="4" id="KW-0479">Metal-binding</keyword>
<dbReference type="OrthoDB" id="9805070at2"/>
<dbReference type="PANTHER" id="PTHR21666:SF288">
    <property type="entry name" value="CELL DIVISION PROTEIN YTFB"/>
    <property type="match status" value="1"/>
</dbReference>
<dbReference type="SUPFAM" id="SSF51261">
    <property type="entry name" value="Duplicated hybrid motif"/>
    <property type="match status" value="1"/>
</dbReference>
<dbReference type="InterPro" id="IPR050570">
    <property type="entry name" value="Cell_wall_metabolism_enzyme"/>
</dbReference>
<evidence type="ECO:0000256" key="5">
    <source>
        <dbReference type="ARBA" id="ARBA00022801"/>
    </source>
</evidence>
<dbReference type="GO" id="GO:0046872">
    <property type="term" value="F:metal ion binding"/>
    <property type="evidence" value="ECO:0007669"/>
    <property type="project" value="UniProtKB-KW"/>
</dbReference>
<feature type="compositionally biased region" description="Low complexity" evidence="8">
    <location>
        <begin position="467"/>
        <end position="483"/>
    </location>
</feature>
<dbReference type="GO" id="GO:0006508">
    <property type="term" value="P:proteolysis"/>
    <property type="evidence" value="ECO:0007669"/>
    <property type="project" value="UniProtKB-KW"/>
</dbReference>
<dbReference type="Pfam" id="PF19425">
    <property type="entry name" value="Csd3_N2"/>
    <property type="match status" value="1"/>
</dbReference>
<dbReference type="PROSITE" id="PS51782">
    <property type="entry name" value="LYSM"/>
    <property type="match status" value="1"/>
</dbReference>
<protein>
    <submittedName>
        <fullName evidence="11">Murein DD-endopeptidase MepM/ murein hydrolase activator NlpD</fullName>
    </submittedName>
</protein>
<evidence type="ECO:0000256" key="2">
    <source>
        <dbReference type="ARBA" id="ARBA00004196"/>
    </source>
</evidence>
<reference evidence="11 12" key="1">
    <citation type="submission" date="2019-03" db="EMBL/GenBank/DDBJ databases">
        <title>Genomic Encyclopedia of Type Strains, Phase IV (KMG-IV): sequencing the most valuable type-strain genomes for metagenomic binning, comparative biology and taxonomic classification.</title>
        <authorList>
            <person name="Goeker M."/>
        </authorList>
    </citation>
    <scope>NUCLEOTIDE SEQUENCE [LARGE SCALE GENOMIC DNA]</scope>
    <source>
        <strain evidence="11 12">DSM 13605</strain>
    </source>
</reference>
<gene>
    <name evidence="11" type="ORF">EDC34_1092</name>
</gene>
<name>A0A4R3MYV6_9GAMM</name>
<keyword evidence="7" id="KW-0482">Metalloprotease</keyword>
<keyword evidence="5 11" id="KW-0378">Hydrolase</keyword>
<dbReference type="Proteomes" id="UP000295414">
    <property type="component" value="Unassembled WGS sequence"/>
</dbReference>
<dbReference type="AlphaFoldDB" id="A0A4R3MYV6"/>
<accession>A0A4R3MYV6</accession>